<dbReference type="EMBL" id="JAWXYG010000013">
    <property type="protein sequence ID" value="KAK4255804.1"/>
    <property type="molecule type" value="Genomic_DNA"/>
</dbReference>
<proteinExistence type="predicted"/>
<dbReference type="PANTHER" id="PTHR47074">
    <property type="entry name" value="BNAC02G40300D PROTEIN"/>
    <property type="match status" value="1"/>
</dbReference>
<evidence type="ECO:0000313" key="3">
    <source>
        <dbReference type="EMBL" id="KAK4255804.1"/>
    </source>
</evidence>
<name>A0AAE1M8H8_9FABA</name>
<dbReference type="SUPFAM" id="SSF53098">
    <property type="entry name" value="Ribonuclease H-like"/>
    <property type="match status" value="1"/>
</dbReference>
<evidence type="ECO:0000313" key="4">
    <source>
        <dbReference type="Proteomes" id="UP001293593"/>
    </source>
</evidence>
<dbReference type="AlphaFoldDB" id="A0AAE1M8H8"/>
<feature type="compositionally biased region" description="Polar residues" evidence="1">
    <location>
        <begin position="128"/>
        <end position="139"/>
    </location>
</feature>
<dbReference type="InterPro" id="IPR002156">
    <property type="entry name" value="RNaseH_domain"/>
</dbReference>
<dbReference type="Gene3D" id="3.30.420.10">
    <property type="entry name" value="Ribonuclease H-like superfamily/Ribonuclease H"/>
    <property type="match status" value="1"/>
</dbReference>
<comment type="caution">
    <text evidence="3">The sequence shown here is derived from an EMBL/GenBank/DDBJ whole genome shotgun (WGS) entry which is preliminary data.</text>
</comment>
<dbReference type="InterPro" id="IPR052929">
    <property type="entry name" value="RNase_H-like_EbsB-rel"/>
</dbReference>
<evidence type="ECO:0000259" key="2">
    <source>
        <dbReference type="Pfam" id="PF13456"/>
    </source>
</evidence>
<dbReference type="CDD" id="cd06222">
    <property type="entry name" value="RNase_H_like"/>
    <property type="match status" value="1"/>
</dbReference>
<dbReference type="GO" id="GO:0003676">
    <property type="term" value="F:nucleic acid binding"/>
    <property type="evidence" value="ECO:0007669"/>
    <property type="project" value="InterPro"/>
</dbReference>
<dbReference type="InterPro" id="IPR044730">
    <property type="entry name" value="RNase_H-like_dom_plant"/>
</dbReference>
<sequence>MKWAFVDKGKSLSAFMTEALALKRALMIVQDLGNKNVIFETDCQVLVHYLEKTQPDLGEWQSRGILDDILGTLESDPSFLVQFIPRQGNKVADLLAAITYKGVCPTNRVDTDTLTPLSPVLEEDMKSSRNQSNGASTQPRLVDRG</sequence>
<feature type="region of interest" description="Disordered" evidence="1">
    <location>
        <begin position="122"/>
        <end position="145"/>
    </location>
</feature>
<dbReference type="Pfam" id="PF13456">
    <property type="entry name" value="RVT_3"/>
    <property type="match status" value="1"/>
</dbReference>
<accession>A0AAE1M8H8</accession>
<organism evidence="3 4">
    <name type="scientific">Acacia crassicarpa</name>
    <name type="common">northern wattle</name>
    <dbReference type="NCBI Taxonomy" id="499986"/>
    <lineage>
        <taxon>Eukaryota</taxon>
        <taxon>Viridiplantae</taxon>
        <taxon>Streptophyta</taxon>
        <taxon>Embryophyta</taxon>
        <taxon>Tracheophyta</taxon>
        <taxon>Spermatophyta</taxon>
        <taxon>Magnoliopsida</taxon>
        <taxon>eudicotyledons</taxon>
        <taxon>Gunneridae</taxon>
        <taxon>Pentapetalae</taxon>
        <taxon>rosids</taxon>
        <taxon>fabids</taxon>
        <taxon>Fabales</taxon>
        <taxon>Fabaceae</taxon>
        <taxon>Caesalpinioideae</taxon>
        <taxon>mimosoid clade</taxon>
        <taxon>Acacieae</taxon>
        <taxon>Acacia</taxon>
    </lineage>
</organism>
<feature type="domain" description="RNase H type-1" evidence="2">
    <location>
        <begin position="8"/>
        <end position="97"/>
    </location>
</feature>
<protein>
    <recommendedName>
        <fullName evidence="2">RNase H type-1 domain-containing protein</fullName>
    </recommendedName>
</protein>
<evidence type="ECO:0000256" key="1">
    <source>
        <dbReference type="SAM" id="MobiDB-lite"/>
    </source>
</evidence>
<gene>
    <name evidence="3" type="ORF">QN277_008752</name>
</gene>
<dbReference type="PANTHER" id="PTHR47074:SF11">
    <property type="entry name" value="REVERSE TRANSCRIPTASE-LIKE PROTEIN"/>
    <property type="match status" value="1"/>
</dbReference>
<keyword evidence="4" id="KW-1185">Reference proteome</keyword>
<dbReference type="InterPro" id="IPR012337">
    <property type="entry name" value="RNaseH-like_sf"/>
</dbReference>
<dbReference type="GO" id="GO:0004523">
    <property type="term" value="F:RNA-DNA hybrid ribonuclease activity"/>
    <property type="evidence" value="ECO:0007669"/>
    <property type="project" value="InterPro"/>
</dbReference>
<dbReference type="InterPro" id="IPR036397">
    <property type="entry name" value="RNaseH_sf"/>
</dbReference>
<dbReference type="Proteomes" id="UP001293593">
    <property type="component" value="Unassembled WGS sequence"/>
</dbReference>
<reference evidence="3" key="1">
    <citation type="submission" date="2023-10" db="EMBL/GenBank/DDBJ databases">
        <title>Chromosome-level genome of the transformable northern wattle, Acacia crassicarpa.</title>
        <authorList>
            <person name="Massaro I."/>
            <person name="Sinha N.R."/>
            <person name="Poethig S."/>
            <person name="Leichty A.R."/>
        </authorList>
    </citation>
    <scope>NUCLEOTIDE SEQUENCE</scope>
    <source>
        <strain evidence="3">Acra3RX</strain>
        <tissue evidence="3">Leaf</tissue>
    </source>
</reference>